<keyword evidence="3" id="KW-0611">Plant defense</keyword>
<evidence type="ECO:0000313" key="10">
    <source>
        <dbReference type="RefSeq" id="XP_021860092.2"/>
    </source>
</evidence>
<evidence type="ECO:0000256" key="4">
    <source>
        <dbReference type="ARBA" id="ARBA00022840"/>
    </source>
</evidence>
<proteinExistence type="predicted"/>
<reference evidence="10" key="2">
    <citation type="submission" date="2025-08" db="UniProtKB">
        <authorList>
            <consortium name="RefSeq"/>
        </authorList>
    </citation>
    <scope>IDENTIFICATION</scope>
    <source>
        <tissue evidence="10">Leaf</tissue>
    </source>
</reference>
<dbReference type="InterPro" id="IPR027417">
    <property type="entry name" value="P-loop_NTPase"/>
</dbReference>
<dbReference type="Pfam" id="PF18052">
    <property type="entry name" value="Rx_N"/>
    <property type="match status" value="1"/>
</dbReference>
<dbReference type="SUPFAM" id="SSF52540">
    <property type="entry name" value="P-loop containing nucleoside triphosphate hydrolases"/>
    <property type="match status" value="1"/>
</dbReference>
<dbReference type="InterPro" id="IPR036388">
    <property type="entry name" value="WH-like_DNA-bd_sf"/>
</dbReference>
<feature type="domain" description="Disease resistance N-terminal" evidence="6">
    <location>
        <begin position="10"/>
        <end position="96"/>
    </location>
</feature>
<dbReference type="GO" id="GO:0005524">
    <property type="term" value="F:ATP binding"/>
    <property type="evidence" value="ECO:0007669"/>
    <property type="project" value="UniProtKB-KW"/>
</dbReference>
<dbReference type="Gene3D" id="3.80.10.10">
    <property type="entry name" value="Ribonuclease Inhibitor"/>
    <property type="match status" value="2"/>
</dbReference>
<dbReference type="InterPro" id="IPR058922">
    <property type="entry name" value="WHD_DRP"/>
</dbReference>
<evidence type="ECO:0000313" key="9">
    <source>
        <dbReference type="Proteomes" id="UP000813463"/>
    </source>
</evidence>
<dbReference type="InterPro" id="IPR032675">
    <property type="entry name" value="LRR_dom_sf"/>
</dbReference>
<gene>
    <name evidence="10" type="primary">LOC110799184</name>
</gene>
<evidence type="ECO:0000256" key="3">
    <source>
        <dbReference type="ARBA" id="ARBA00022821"/>
    </source>
</evidence>
<dbReference type="Gene3D" id="1.20.5.4130">
    <property type="match status" value="1"/>
</dbReference>
<evidence type="ECO:0000256" key="2">
    <source>
        <dbReference type="ARBA" id="ARBA00022741"/>
    </source>
</evidence>
<dbReference type="GO" id="GO:0051707">
    <property type="term" value="P:response to other organism"/>
    <property type="evidence" value="ECO:0007669"/>
    <property type="project" value="UniProtKB-ARBA"/>
</dbReference>
<dbReference type="RefSeq" id="XP_021860092.2">
    <property type="nucleotide sequence ID" value="XM_022004400.2"/>
</dbReference>
<dbReference type="Gene3D" id="3.40.50.300">
    <property type="entry name" value="P-loop containing nucleotide triphosphate hydrolases"/>
    <property type="match status" value="1"/>
</dbReference>
<sequence length="936" mass="106635">MDVAGSLSLVQSILQWLGSPIWRETQSVLGVKSQLEKLKNTISTIQNVLLDAEDQERLHQGRRTNVERGRLERLKEALYQADDLFDEVTTLAHIKHLIPGNKWNKEVSLFFSCSNQLRSAFIWSREIKEIRKMLDDIVKDHHHDSGLRHPVGLENNPRETHSFVCEEEDVIIGRDNDKKIVVDMLLDTIVEEDVSVISIVGIGGLGKTTLARLVYNDEEIGKKFPLKMWVCISDDFNVKVLVGEILAAVNPEIRQDGLNLDHLQMKLRKELDGKKYLLVLDDVWNEDPGKWHELRKLLIGGGRASRIIVTTRSSKVAEVVESHQIHVLEGLLEENSWNLFQRMALKPEEHPVKPHLIEIGKAIVKKCAGVPLAIRVVGSLLRGQSESRWQYLKNTDLANIKQDEINGIVSVLKISYYYLPFHLKSCFSYCSIFPKDYRIIKEDLICLWMAQGFVISSDGESLEDAGEGCFNQLLQRCFFQDVERAEGTGEILSCKMHDLIHDLAKEVAGTEIISSKYNTRCFSEKTRHIFIDKGTPGDIYSNLTKMKRVRSILSIYNISSDLRSSVVLSKVEYLRVLSLNNSALKTLPSMIGKLLHLRYIDFSYNNLLSVLPTSITKLYNLQTLKLRGCGCLKTLPWDLRKLVNLRHLDIQGCWRLTHMPSGMNTMTSLQKLTGFVVCGTSKAWNWGSAGVGQLEDLKFFINHSDTLVIFVQKLIRNNAIEGREGGFLLKSQDLREIRYLWHRDSDGNNNADEFLQGLQPHPNLRMFELWSYPGVRFPSWGGSLMNFQTCLPNLVRIELLGCTRLEHLPPMSQLRHLKVLEFYRLREVEYVQSNNVSGEGALATSGGSRQVGPDDELVFFPSLQKLVLVKLTNLKGWWKSEPGKGETEEMANSYKFNRLSHLLIRGCPNLTTFPVCPKLGELDVDSFGTYYSRMIE</sequence>
<feature type="domain" description="Disease resistance R13L4/SHOC-2-like LRR" evidence="8">
    <location>
        <begin position="554"/>
        <end position="824"/>
    </location>
</feature>
<evidence type="ECO:0000256" key="1">
    <source>
        <dbReference type="ARBA" id="ARBA00022737"/>
    </source>
</evidence>
<keyword evidence="2" id="KW-0547">Nucleotide-binding</keyword>
<dbReference type="InterPro" id="IPR042197">
    <property type="entry name" value="Apaf_helical"/>
</dbReference>
<protein>
    <submittedName>
        <fullName evidence="10">Disease resistance protein RGA1</fullName>
    </submittedName>
</protein>
<evidence type="ECO:0000259" key="5">
    <source>
        <dbReference type="Pfam" id="PF00931"/>
    </source>
</evidence>
<name>A0A9R0J2M0_SPIOL</name>
<evidence type="ECO:0000259" key="7">
    <source>
        <dbReference type="Pfam" id="PF23559"/>
    </source>
</evidence>
<dbReference type="Proteomes" id="UP000813463">
    <property type="component" value="Chromosome 4"/>
</dbReference>
<keyword evidence="9" id="KW-1185">Reference proteome</keyword>
<dbReference type="InterPro" id="IPR041118">
    <property type="entry name" value="Rx_N"/>
</dbReference>
<accession>A0A9R0J2M0</accession>
<dbReference type="InterPro" id="IPR055414">
    <property type="entry name" value="LRR_R13L4/SHOC2-like"/>
</dbReference>
<dbReference type="InterPro" id="IPR002182">
    <property type="entry name" value="NB-ARC"/>
</dbReference>
<dbReference type="PANTHER" id="PTHR36766:SF35">
    <property type="entry name" value="DISEASE RESISTANCE PROTEIN RGA3"/>
    <property type="match status" value="1"/>
</dbReference>
<reference evidence="9" key="1">
    <citation type="journal article" date="2021" name="Nat. Commun.">
        <title>Genomic analyses provide insights into spinach domestication and the genetic basis of agronomic traits.</title>
        <authorList>
            <person name="Cai X."/>
            <person name="Sun X."/>
            <person name="Xu C."/>
            <person name="Sun H."/>
            <person name="Wang X."/>
            <person name="Ge C."/>
            <person name="Zhang Z."/>
            <person name="Wang Q."/>
            <person name="Fei Z."/>
            <person name="Jiao C."/>
            <person name="Wang Q."/>
        </authorList>
    </citation>
    <scope>NUCLEOTIDE SEQUENCE [LARGE SCALE GENOMIC DNA]</scope>
    <source>
        <strain evidence="9">cv. Varoflay</strain>
    </source>
</reference>
<keyword evidence="1" id="KW-0677">Repeat</keyword>
<keyword evidence="4" id="KW-0067">ATP-binding</keyword>
<dbReference type="PANTHER" id="PTHR36766">
    <property type="entry name" value="PLANT BROAD-SPECTRUM MILDEW RESISTANCE PROTEIN RPW8"/>
    <property type="match status" value="1"/>
</dbReference>
<dbReference type="GO" id="GO:0043531">
    <property type="term" value="F:ADP binding"/>
    <property type="evidence" value="ECO:0007669"/>
    <property type="project" value="InterPro"/>
</dbReference>
<evidence type="ECO:0000259" key="8">
    <source>
        <dbReference type="Pfam" id="PF23598"/>
    </source>
</evidence>
<dbReference type="GeneID" id="110799184"/>
<dbReference type="SUPFAM" id="SSF52058">
    <property type="entry name" value="L domain-like"/>
    <property type="match status" value="1"/>
</dbReference>
<dbReference type="Pfam" id="PF23598">
    <property type="entry name" value="LRR_14"/>
    <property type="match status" value="1"/>
</dbReference>
<dbReference type="Gene3D" id="1.10.10.10">
    <property type="entry name" value="Winged helix-like DNA-binding domain superfamily/Winged helix DNA-binding domain"/>
    <property type="match status" value="1"/>
</dbReference>
<dbReference type="Gene3D" id="1.10.8.430">
    <property type="entry name" value="Helical domain of apoptotic protease-activating factors"/>
    <property type="match status" value="1"/>
</dbReference>
<dbReference type="PRINTS" id="PR00364">
    <property type="entry name" value="DISEASERSIST"/>
</dbReference>
<dbReference type="GO" id="GO:0006952">
    <property type="term" value="P:defense response"/>
    <property type="evidence" value="ECO:0007669"/>
    <property type="project" value="UniProtKB-KW"/>
</dbReference>
<organism evidence="9 10">
    <name type="scientific">Spinacia oleracea</name>
    <name type="common">Spinach</name>
    <dbReference type="NCBI Taxonomy" id="3562"/>
    <lineage>
        <taxon>Eukaryota</taxon>
        <taxon>Viridiplantae</taxon>
        <taxon>Streptophyta</taxon>
        <taxon>Embryophyta</taxon>
        <taxon>Tracheophyta</taxon>
        <taxon>Spermatophyta</taxon>
        <taxon>Magnoliopsida</taxon>
        <taxon>eudicotyledons</taxon>
        <taxon>Gunneridae</taxon>
        <taxon>Pentapetalae</taxon>
        <taxon>Caryophyllales</taxon>
        <taxon>Chenopodiaceae</taxon>
        <taxon>Chenopodioideae</taxon>
        <taxon>Anserineae</taxon>
        <taxon>Spinacia</taxon>
    </lineage>
</organism>
<evidence type="ECO:0000259" key="6">
    <source>
        <dbReference type="Pfam" id="PF18052"/>
    </source>
</evidence>
<feature type="domain" description="Disease resistance protein winged helix" evidence="7">
    <location>
        <begin position="432"/>
        <end position="504"/>
    </location>
</feature>
<dbReference type="Pfam" id="PF23559">
    <property type="entry name" value="WHD_DRP"/>
    <property type="match status" value="1"/>
</dbReference>
<dbReference type="AlphaFoldDB" id="A0A9R0J2M0"/>
<dbReference type="Pfam" id="PF00931">
    <property type="entry name" value="NB-ARC"/>
    <property type="match status" value="1"/>
</dbReference>
<dbReference type="KEGG" id="soe:110799184"/>
<feature type="domain" description="NB-ARC" evidence="5">
    <location>
        <begin position="182"/>
        <end position="346"/>
    </location>
</feature>